<comment type="caution">
    <text evidence="1">The sequence shown here is derived from an EMBL/GenBank/DDBJ whole genome shotgun (WGS) entry which is preliminary data.</text>
</comment>
<dbReference type="InterPro" id="IPR038225">
    <property type="entry name" value="TagF_sf"/>
</dbReference>
<reference evidence="1 2" key="1">
    <citation type="submission" date="2024-04" db="EMBL/GenBank/DDBJ databases">
        <title>Draft genome sequence of Pseudophaeobacter arcticus NBRC 116598.</title>
        <authorList>
            <person name="Miyakawa T."/>
            <person name="Kusuya Y."/>
            <person name="Miura T."/>
        </authorList>
    </citation>
    <scope>NUCLEOTIDE SEQUENCE [LARGE SCALE GENOMIC DNA]</scope>
    <source>
        <strain evidence="1 2">SU-CL00105</strain>
    </source>
</reference>
<proteinExistence type="predicted"/>
<dbReference type="Gene3D" id="3.40.1730.10">
    <property type="entry name" value="pa0076 domain"/>
    <property type="match status" value="1"/>
</dbReference>
<dbReference type="Pfam" id="PF09867">
    <property type="entry name" value="TagF_N"/>
    <property type="match status" value="1"/>
</dbReference>
<evidence type="ECO:0000313" key="2">
    <source>
        <dbReference type="Proteomes" id="UP001441944"/>
    </source>
</evidence>
<evidence type="ECO:0000313" key="1">
    <source>
        <dbReference type="EMBL" id="GAA6197925.1"/>
    </source>
</evidence>
<organism evidence="1 2">
    <name type="scientific">Pseudophaeobacter arcticus</name>
    <dbReference type="NCBI Taxonomy" id="385492"/>
    <lineage>
        <taxon>Bacteria</taxon>
        <taxon>Pseudomonadati</taxon>
        <taxon>Pseudomonadota</taxon>
        <taxon>Alphaproteobacteria</taxon>
        <taxon>Rhodobacterales</taxon>
        <taxon>Paracoccaceae</taxon>
        <taxon>Pseudophaeobacter</taxon>
    </lineage>
</organism>
<name>A0ABQ0APY3_9RHOB</name>
<gene>
    <name evidence="1" type="ORF">NBRC116598_33700</name>
</gene>
<dbReference type="NCBIfam" id="TIGR03373">
    <property type="entry name" value="VI_minor_4"/>
    <property type="match status" value="1"/>
</dbReference>
<sequence length="228" mass="24540">MAAGFGAFGKMPDVGDFFRINVAGGFVRVWDNWVQQLMMEGQAQYGAGFDSHYMSAPLWRFTLAAGLAGPSKIMGVLMPSVDRVGRRFPLTLVLPLETPGPPALDHLREGALFEKLEYIALSTLENGMTKTRLEQELQSLEVPGLRASVPLRQQGETLVLTGSGGDDSLVAIHLAGALLAKQVPGGGVWSTYLESGPRMMIRPDLPLGHAGSGLFDLAAPIWREAQPI</sequence>
<accession>A0ABQ0APY3</accession>
<dbReference type="EMBL" id="BAABWU010000016">
    <property type="protein sequence ID" value="GAA6197925.1"/>
    <property type="molecule type" value="Genomic_DNA"/>
</dbReference>
<keyword evidence="2" id="KW-1185">Reference proteome</keyword>
<protein>
    <recommendedName>
        <fullName evidence="3">Type VI secretion system protein ImpM</fullName>
    </recommendedName>
</protein>
<evidence type="ECO:0008006" key="3">
    <source>
        <dbReference type="Google" id="ProtNLM"/>
    </source>
</evidence>
<dbReference type="InterPro" id="IPR017748">
    <property type="entry name" value="TagF"/>
</dbReference>
<dbReference type="RefSeq" id="WP_353401720.1">
    <property type="nucleotide sequence ID" value="NZ_BAABWU010000016.1"/>
</dbReference>
<dbReference type="Proteomes" id="UP001441944">
    <property type="component" value="Unassembled WGS sequence"/>
</dbReference>